<protein>
    <submittedName>
        <fullName evidence="2">Putative rosolvase</fullName>
    </submittedName>
</protein>
<dbReference type="RefSeq" id="WP_027699138.1">
    <property type="nucleotide sequence ID" value="NZ_DF820490.1"/>
</dbReference>
<keyword evidence="1" id="KW-1133">Transmembrane helix</keyword>
<organism evidence="2 3">
    <name type="scientific">Weissella oryzae (strain DSM 25784 / JCM 18191 / LMG 30913 / SG25)</name>
    <dbReference type="NCBI Taxonomy" id="1329250"/>
    <lineage>
        <taxon>Bacteria</taxon>
        <taxon>Bacillati</taxon>
        <taxon>Bacillota</taxon>
        <taxon>Bacilli</taxon>
        <taxon>Lactobacillales</taxon>
        <taxon>Lactobacillaceae</taxon>
        <taxon>Weissella</taxon>
    </lineage>
</organism>
<keyword evidence="1" id="KW-0472">Membrane</keyword>
<evidence type="ECO:0000313" key="3">
    <source>
        <dbReference type="Proteomes" id="UP000030643"/>
    </source>
</evidence>
<dbReference type="AlphaFoldDB" id="A0A069CUM9"/>
<evidence type="ECO:0000256" key="1">
    <source>
        <dbReference type="SAM" id="Phobius"/>
    </source>
</evidence>
<proteinExistence type="predicted"/>
<dbReference type="EMBL" id="DF820490">
    <property type="protein sequence ID" value="GAK31107.1"/>
    <property type="molecule type" value="Genomic_DNA"/>
</dbReference>
<keyword evidence="3" id="KW-1185">Reference proteome</keyword>
<dbReference type="Proteomes" id="UP000030643">
    <property type="component" value="Unassembled WGS sequence"/>
</dbReference>
<feature type="transmembrane region" description="Helical" evidence="1">
    <location>
        <begin position="65"/>
        <end position="82"/>
    </location>
</feature>
<dbReference type="STRING" id="1329250.WOSG25_070840"/>
<reference evidence="3" key="1">
    <citation type="journal article" date="2014" name="Genome Announc.">
        <title>Draft genome sequence of Weissella oryzae SG25T, isolated from fermented rice grains.</title>
        <authorList>
            <person name="Tanizawa Y."/>
            <person name="Fujisawa T."/>
            <person name="Mochizuki T."/>
            <person name="Kaminuma E."/>
            <person name="Suzuki Y."/>
            <person name="Nakamura Y."/>
            <person name="Tohno M."/>
        </authorList>
    </citation>
    <scope>NUCLEOTIDE SEQUENCE [LARGE SCALE GENOMIC DNA]</scope>
    <source>
        <strain evidence="3">DSM 25784 / JCM 18191 / LMG 30913 / SG25</strain>
    </source>
</reference>
<accession>A0A069CUM9</accession>
<sequence>MKQSQSRLRIILIRSYKALWLGIAASLIVAFLTLVTSKIHAANVEQLAEHHGMLTIQTQVGGNPLLNLLVLATMLIAGWLIYRNRRLKKVRVKVDKNHQASNRDQVKKY</sequence>
<evidence type="ECO:0000313" key="2">
    <source>
        <dbReference type="EMBL" id="GAK31107.1"/>
    </source>
</evidence>
<gene>
    <name evidence="2" type="ORF">WOSG25_070840</name>
</gene>
<keyword evidence="1" id="KW-0812">Transmembrane</keyword>
<name>A0A069CUM9_WEIOS</name>